<dbReference type="SUPFAM" id="SSF55120">
    <property type="entry name" value="Pseudouridine synthase"/>
    <property type="match status" value="1"/>
</dbReference>
<feature type="domain" description="Pseudouridine synthase RsuA/RluA-like" evidence="5">
    <location>
        <begin position="88"/>
        <end position="241"/>
    </location>
</feature>
<dbReference type="InterPro" id="IPR020103">
    <property type="entry name" value="PsdUridine_synth_cat_dom_sf"/>
</dbReference>
<dbReference type="InterPro" id="IPR006225">
    <property type="entry name" value="PsdUridine_synth_RluC/D"/>
</dbReference>
<evidence type="ECO:0000313" key="6">
    <source>
        <dbReference type="EMBL" id="HIT41164.1"/>
    </source>
</evidence>
<dbReference type="PANTHER" id="PTHR21600">
    <property type="entry name" value="MITOCHONDRIAL RNA PSEUDOURIDINE SYNTHASE"/>
    <property type="match status" value="1"/>
</dbReference>
<dbReference type="AlphaFoldDB" id="A0A9D1GJ91"/>
<name>A0A9D1GJ91_9FIRM</name>
<accession>A0A9D1GJ91</accession>
<dbReference type="NCBIfam" id="TIGR00005">
    <property type="entry name" value="rluA_subfam"/>
    <property type="match status" value="1"/>
</dbReference>
<reference evidence="6" key="1">
    <citation type="submission" date="2020-10" db="EMBL/GenBank/DDBJ databases">
        <authorList>
            <person name="Gilroy R."/>
        </authorList>
    </citation>
    <scope>NUCLEOTIDE SEQUENCE</scope>
    <source>
        <strain evidence="6">CHK123-3438</strain>
    </source>
</reference>
<dbReference type="GO" id="GO:0000455">
    <property type="term" value="P:enzyme-directed rRNA pseudouridine synthesis"/>
    <property type="evidence" value="ECO:0007669"/>
    <property type="project" value="TreeGrafter"/>
</dbReference>
<dbReference type="Gene3D" id="3.30.2350.10">
    <property type="entry name" value="Pseudouridine synthase"/>
    <property type="match status" value="1"/>
</dbReference>
<feature type="active site" evidence="3">
    <location>
        <position position="135"/>
    </location>
</feature>
<evidence type="ECO:0000259" key="5">
    <source>
        <dbReference type="Pfam" id="PF00849"/>
    </source>
</evidence>
<comment type="catalytic activity">
    <reaction evidence="1 4">
        <text>a uridine in RNA = a pseudouridine in RNA</text>
        <dbReference type="Rhea" id="RHEA:48348"/>
        <dbReference type="Rhea" id="RHEA-COMP:12068"/>
        <dbReference type="Rhea" id="RHEA-COMP:12069"/>
        <dbReference type="ChEBI" id="CHEBI:65314"/>
        <dbReference type="ChEBI" id="CHEBI:65315"/>
    </reaction>
</comment>
<dbReference type="Proteomes" id="UP000886860">
    <property type="component" value="Unassembled WGS sequence"/>
</dbReference>
<dbReference type="PROSITE" id="PS01129">
    <property type="entry name" value="PSI_RLU"/>
    <property type="match status" value="1"/>
</dbReference>
<evidence type="ECO:0000256" key="1">
    <source>
        <dbReference type="ARBA" id="ARBA00000073"/>
    </source>
</evidence>
<evidence type="ECO:0000256" key="4">
    <source>
        <dbReference type="RuleBase" id="RU362028"/>
    </source>
</evidence>
<comment type="similarity">
    <text evidence="2 4">Belongs to the pseudouridine synthase RluA family.</text>
</comment>
<evidence type="ECO:0000256" key="3">
    <source>
        <dbReference type="PIRSR" id="PIRSR606225-1"/>
    </source>
</evidence>
<dbReference type="CDD" id="cd02869">
    <property type="entry name" value="PseudoU_synth_RluA_like"/>
    <property type="match status" value="1"/>
</dbReference>
<dbReference type="GO" id="GO:0140098">
    <property type="term" value="F:catalytic activity, acting on RNA"/>
    <property type="evidence" value="ECO:0007669"/>
    <property type="project" value="UniProtKB-ARBA"/>
</dbReference>
<dbReference type="EMBL" id="DVKS01000057">
    <property type="protein sequence ID" value="HIT41164.1"/>
    <property type="molecule type" value="Genomic_DNA"/>
</dbReference>
<comment type="caution">
    <text evidence="6">The sequence shown here is derived from an EMBL/GenBank/DDBJ whole genome shotgun (WGS) entry which is preliminary data.</text>
</comment>
<dbReference type="GO" id="GO:0003723">
    <property type="term" value="F:RNA binding"/>
    <property type="evidence" value="ECO:0007669"/>
    <property type="project" value="InterPro"/>
</dbReference>
<comment type="function">
    <text evidence="4">Responsible for synthesis of pseudouridine from uracil.</text>
</comment>
<evidence type="ECO:0000256" key="2">
    <source>
        <dbReference type="ARBA" id="ARBA00010876"/>
    </source>
</evidence>
<dbReference type="EC" id="5.4.99.-" evidence="4"/>
<organism evidence="6 7">
    <name type="scientific">Candidatus Caccovicinus merdipullorum</name>
    <dbReference type="NCBI Taxonomy" id="2840724"/>
    <lineage>
        <taxon>Bacteria</taxon>
        <taxon>Bacillati</taxon>
        <taxon>Bacillota</taxon>
        <taxon>Clostridia</taxon>
        <taxon>Eubacteriales</taxon>
        <taxon>Candidatus Caccovicinus</taxon>
    </lineage>
</organism>
<dbReference type="PANTHER" id="PTHR21600:SF87">
    <property type="entry name" value="RNA PSEUDOURIDYLATE SYNTHASE DOMAIN-CONTAINING PROTEIN 1"/>
    <property type="match status" value="1"/>
</dbReference>
<evidence type="ECO:0000313" key="7">
    <source>
        <dbReference type="Proteomes" id="UP000886860"/>
    </source>
</evidence>
<dbReference type="GO" id="GO:0009982">
    <property type="term" value="F:pseudouridine synthase activity"/>
    <property type="evidence" value="ECO:0007669"/>
    <property type="project" value="InterPro"/>
</dbReference>
<keyword evidence="4" id="KW-0413">Isomerase</keyword>
<reference evidence="6" key="2">
    <citation type="journal article" date="2021" name="PeerJ">
        <title>Extensive microbial diversity within the chicken gut microbiome revealed by metagenomics and culture.</title>
        <authorList>
            <person name="Gilroy R."/>
            <person name="Ravi A."/>
            <person name="Getino M."/>
            <person name="Pursley I."/>
            <person name="Horton D.L."/>
            <person name="Alikhan N.F."/>
            <person name="Baker D."/>
            <person name="Gharbi K."/>
            <person name="Hall N."/>
            <person name="Watson M."/>
            <person name="Adriaenssens E.M."/>
            <person name="Foster-Nyarko E."/>
            <person name="Jarju S."/>
            <person name="Secka A."/>
            <person name="Antonio M."/>
            <person name="Oren A."/>
            <person name="Chaudhuri R.R."/>
            <person name="La Ragione R."/>
            <person name="Hildebrand F."/>
            <person name="Pallen M.J."/>
        </authorList>
    </citation>
    <scope>NUCLEOTIDE SEQUENCE</scope>
    <source>
        <strain evidence="6">CHK123-3438</strain>
    </source>
</reference>
<dbReference type="Pfam" id="PF00849">
    <property type="entry name" value="PseudoU_synth_2"/>
    <property type="match status" value="1"/>
</dbReference>
<dbReference type="InterPro" id="IPR006145">
    <property type="entry name" value="PsdUridine_synth_RsuA/RluA"/>
</dbReference>
<sequence>MIRRLTYSITQKESGMTVQDFLKSRGYSHRMIVRLREKDGIQVDGRHAITPQRLSAGETLQICLKEEESSEKIAPFPLPFPVVYEDEDLLVINKPAGMPIHPSQGNHDNTLANAAAWYFSRKNEPFTFRVINRLDRDTTGLLILARHSLSAGILSQMAACHEIRREYLAIASGLVPECCTIDAPIGRVPGSAIMRQVDYAAGERAVTRCRRLLYRPDLDYSLVSLRLETGRTHQIRVHMSHIGHPLPGDFLYCPDFRRMKRQALHSRRLCFSHPITGRKLSFTAPLPKDMQWILPGR</sequence>
<proteinExistence type="inferred from homology"/>
<dbReference type="InterPro" id="IPR006224">
    <property type="entry name" value="PsdUridine_synth_RluA-like_CS"/>
</dbReference>
<gene>
    <name evidence="6" type="ORF">IAB60_03515</name>
</gene>
<dbReference type="InterPro" id="IPR050188">
    <property type="entry name" value="RluA_PseudoU_synthase"/>
</dbReference>
<protein>
    <recommendedName>
        <fullName evidence="4">Pseudouridine synthase</fullName>
        <ecNumber evidence="4">5.4.99.-</ecNumber>
    </recommendedName>
</protein>